<dbReference type="Proteomes" id="UP000765509">
    <property type="component" value="Unassembled WGS sequence"/>
</dbReference>
<comment type="caution">
    <text evidence="4">The sequence shown here is derived from an EMBL/GenBank/DDBJ whole genome shotgun (WGS) entry which is preliminary data.</text>
</comment>
<accession>A0A9Q3HDB3</accession>
<organism evidence="4 5">
    <name type="scientific">Austropuccinia psidii MF-1</name>
    <dbReference type="NCBI Taxonomy" id="1389203"/>
    <lineage>
        <taxon>Eukaryota</taxon>
        <taxon>Fungi</taxon>
        <taxon>Dikarya</taxon>
        <taxon>Basidiomycota</taxon>
        <taxon>Pucciniomycotina</taxon>
        <taxon>Pucciniomycetes</taxon>
        <taxon>Pucciniales</taxon>
        <taxon>Sphaerophragmiaceae</taxon>
        <taxon>Austropuccinia</taxon>
    </lineage>
</organism>
<dbReference type="GO" id="GO:0003697">
    <property type="term" value="F:single-stranded DNA binding"/>
    <property type="evidence" value="ECO:0007669"/>
    <property type="project" value="TreeGrafter"/>
</dbReference>
<dbReference type="PANTHER" id="PTHR15114">
    <property type="entry name" value="REPLICATION PROTEIN A3"/>
    <property type="match status" value="1"/>
</dbReference>
<proteinExistence type="inferred from homology"/>
<evidence type="ECO:0000313" key="5">
    <source>
        <dbReference type="Proteomes" id="UP000765509"/>
    </source>
</evidence>
<dbReference type="GO" id="GO:0006284">
    <property type="term" value="P:base-excision repair"/>
    <property type="evidence" value="ECO:0007669"/>
    <property type="project" value="TreeGrafter"/>
</dbReference>
<dbReference type="OrthoDB" id="188186at2759"/>
<dbReference type="GO" id="GO:0006289">
    <property type="term" value="P:nucleotide-excision repair"/>
    <property type="evidence" value="ECO:0007669"/>
    <property type="project" value="TreeGrafter"/>
</dbReference>
<dbReference type="GO" id="GO:0006298">
    <property type="term" value="P:mismatch repair"/>
    <property type="evidence" value="ECO:0007669"/>
    <property type="project" value="TreeGrafter"/>
</dbReference>
<dbReference type="GO" id="GO:0005662">
    <property type="term" value="C:DNA replication factor A complex"/>
    <property type="evidence" value="ECO:0007669"/>
    <property type="project" value="TreeGrafter"/>
</dbReference>
<sequence length="109" mass="11928">MDAPTPRVSSSLLGQYIGKIVRISGKVISVSRDILIESSDGGQVTIIQSPTNPKITDQFIEVVAKVESHDTVRELDSSNFGDKYDLKLAQAVVDIIHNPNMKSERAPCF</sequence>
<keyword evidence="5" id="KW-1185">Reference proteome</keyword>
<dbReference type="Gene3D" id="2.40.50.140">
    <property type="entry name" value="Nucleic acid-binding proteins"/>
    <property type="match status" value="1"/>
</dbReference>
<name>A0A9Q3HDB3_9BASI</name>
<dbReference type="Pfam" id="PF08661">
    <property type="entry name" value="Rep_fac-A_3"/>
    <property type="match status" value="1"/>
</dbReference>
<dbReference type="EMBL" id="AVOT02015924">
    <property type="protein sequence ID" value="MBW0500636.1"/>
    <property type="molecule type" value="Genomic_DNA"/>
</dbReference>
<dbReference type="PANTHER" id="PTHR15114:SF1">
    <property type="entry name" value="REPLICATION PROTEIN A 14 KDA SUBUNIT"/>
    <property type="match status" value="1"/>
</dbReference>
<evidence type="ECO:0000256" key="1">
    <source>
        <dbReference type="ARBA" id="ARBA00004123"/>
    </source>
</evidence>
<dbReference type="InterPro" id="IPR012340">
    <property type="entry name" value="NA-bd_OB-fold"/>
</dbReference>
<dbReference type="AlphaFoldDB" id="A0A9Q3HDB3"/>
<comment type="subcellular location">
    <subcellularLocation>
        <location evidence="1">Nucleus</location>
    </subcellularLocation>
</comment>
<dbReference type="SUPFAM" id="SSF50249">
    <property type="entry name" value="Nucleic acid-binding proteins"/>
    <property type="match status" value="1"/>
</dbReference>
<comment type="similarity">
    <text evidence="2">Belongs to the replication factor A protein 3 family.</text>
</comment>
<evidence type="ECO:0008006" key="6">
    <source>
        <dbReference type="Google" id="ProtNLM"/>
    </source>
</evidence>
<dbReference type="InterPro" id="IPR013970">
    <property type="entry name" value="Rfa2"/>
</dbReference>
<evidence type="ECO:0000256" key="2">
    <source>
        <dbReference type="ARBA" id="ARBA00009761"/>
    </source>
</evidence>
<dbReference type="GO" id="GO:0006260">
    <property type="term" value="P:DNA replication"/>
    <property type="evidence" value="ECO:0007669"/>
    <property type="project" value="InterPro"/>
</dbReference>
<dbReference type="CDD" id="cd04479">
    <property type="entry name" value="RPA3"/>
    <property type="match status" value="1"/>
</dbReference>
<evidence type="ECO:0000313" key="4">
    <source>
        <dbReference type="EMBL" id="MBW0500636.1"/>
    </source>
</evidence>
<keyword evidence="3" id="KW-0539">Nucleus</keyword>
<reference evidence="4" key="1">
    <citation type="submission" date="2021-03" db="EMBL/GenBank/DDBJ databases">
        <title>Draft genome sequence of rust myrtle Austropuccinia psidii MF-1, a brazilian biotype.</title>
        <authorList>
            <person name="Quecine M.C."/>
            <person name="Pachon D.M.R."/>
            <person name="Bonatelli M.L."/>
            <person name="Correr F.H."/>
            <person name="Franceschini L.M."/>
            <person name="Leite T.F."/>
            <person name="Margarido G.R.A."/>
            <person name="Almeida C.A."/>
            <person name="Ferrarezi J.A."/>
            <person name="Labate C.A."/>
        </authorList>
    </citation>
    <scope>NUCLEOTIDE SEQUENCE</scope>
    <source>
        <strain evidence="4">MF-1</strain>
    </source>
</reference>
<dbReference type="GO" id="GO:0000724">
    <property type="term" value="P:double-strand break repair via homologous recombination"/>
    <property type="evidence" value="ECO:0007669"/>
    <property type="project" value="TreeGrafter"/>
</dbReference>
<evidence type="ECO:0000256" key="3">
    <source>
        <dbReference type="ARBA" id="ARBA00023242"/>
    </source>
</evidence>
<gene>
    <name evidence="4" type="ORF">O181_040351</name>
</gene>
<dbReference type="GO" id="GO:0035861">
    <property type="term" value="C:site of double-strand break"/>
    <property type="evidence" value="ECO:0007669"/>
    <property type="project" value="TreeGrafter"/>
</dbReference>
<dbReference type="GO" id="GO:0003684">
    <property type="term" value="F:damaged DNA binding"/>
    <property type="evidence" value="ECO:0007669"/>
    <property type="project" value="TreeGrafter"/>
</dbReference>
<protein>
    <recommendedName>
        <fullName evidence="6">Replication factor A protein 3</fullName>
    </recommendedName>
</protein>